<feature type="transmembrane region" description="Helical" evidence="5">
    <location>
        <begin position="12"/>
        <end position="36"/>
    </location>
</feature>
<dbReference type="KEGG" id="bman:114243547"/>
<keyword evidence="4 5" id="KW-0472">Membrane</keyword>
<feature type="transmembrane region" description="Helical" evidence="5">
    <location>
        <begin position="100"/>
        <end position="120"/>
    </location>
</feature>
<dbReference type="GeneID" id="114243547"/>
<dbReference type="RefSeq" id="XP_028030874.1">
    <property type="nucleotide sequence ID" value="XM_028175073.1"/>
</dbReference>
<evidence type="ECO:0000256" key="4">
    <source>
        <dbReference type="ARBA" id="ARBA00023136"/>
    </source>
</evidence>
<evidence type="ECO:0000256" key="5">
    <source>
        <dbReference type="SAM" id="Phobius"/>
    </source>
</evidence>
<dbReference type="OrthoDB" id="7479727at2759"/>
<evidence type="ECO:0000313" key="7">
    <source>
        <dbReference type="RefSeq" id="XP_028030874.1"/>
    </source>
</evidence>
<dbReference type="Pfam" id="PF00335">
    <property type="entry name" value="Tetraspanin"/>
    <property type="match status" value="1"/>
</dbReference>
<protein>
    <submittedName>
        <fullName evidence="7">Tetraspanin-9-like</fullName>
    </submittedName>
</protein>
<dbReference type="Proteomes" id="UP000504629">
    <property type="component" value="Unplaced"/>
</dbReference>
<gene>
    <name evidence="7" type="primary">LOC114243547</name>
</gene>
<comment type="subcellular location">
    <subcellularLocation>
        <location evidence="1">Membrane</location>
        <topology evidence="1">Multi-pass membrane protein</topology>
    </subcellularLocation>
</comment>
<proteinExistence type="predicted"/>
<reference evidence="7" key="1">
    <citation type="submission" date="2025-08" db="UniProtKB">
        <authorList>
            <consortium name="RefSeq"/>
        </authorList>
    </citation>
    <scope>IDENTIFICATION</scope>
    <source>
        <tissue evidence="7">Silk gland</tissue>
    </source>
</reference>
<organism evidence="6 7">
    <name type="scientific">Bombyx mandarina</name>
    <name type="common">Wild silk moth</name>
    <name type="synonym">Wild silkworm</name>
    <dbReference type="NCBI Taxonomy" id="7092"/>
    <lineage>
        <taxon>Eukaryota</taxon>
        <taxon>Metazoa</taxon>
        <taxon>Ecdysozoa</taxon>
        <taxon>Arthropoda</taxon>
        <taxon>Hexapoda</taxon>
        <taxon>Insecta</taxon>
        <taxon>Pterygota</taxon>
        <taxon>Neoptera</taxon>
        <taxon>Endopterygota</taxon>
        <taxon>Lepidoptera</taxon>
        <taxon>Glossata</taxon>
        <taxon>Ditrysia</taxon>
        <taxon>Bombycoidea</taxon>
        <taxon>Bombycidae</taxon>
        <taxon>Bombycinae</taxon>
        <taxon>Bombyx</taxon>
    </lineage>
</organism>
<dbReference type="AlphaFoldDB" id="A0A6J2JRH5"/>
<accession>A0A6J2JRH5</accession>
<dbReference type="GO" id="GO:0016020">
    <property type="term" value="C:membrane"/>
    <property type="evidence" value="ECO:0007669"/>
    <property type="project" value="UniProtKB-SubCell"/>
</dbReference>
<evidence type="ECO:0000313" key="6">
    <source>
        <dbReference type="Proteomes" id="UP000504629"/>
    </source>
</evidence>
<feature type="transmembrane region" description="Helical" evidence="5">
    <location>
        <begin position="42"/>
        <end position="60"/>
    </location>
</feature>
<evidence type="ECO:0000256" key="3">
    <source>
        <dbReference type="ARBA" id="ARBA00022989"/>
    </source>
</evidence>
<feature type="transmembrane region" description="Helical" evidence="5">
    <location>
        <begin position="67"/>
        <end position="88"/>
    </location>
</feature>
<keyword evidence="6" id="KW-1185">Reference proteome</keyword>
<name>A0A6J2JRH5_BOMMA</name>
<keyword evidence="3 5" id="KW-1133">Transmembrane helix</keyword>
<sequence length="225" mass="24780">MKGSMSAGSRIAAYVLIITNVIAMITCVIFFALGLWTIASPSTLATSIATIGSPVLTVLFPKEELSLSLGLGAAFLSMLLFFISFMGFHGASTRSQFSLFMYSVLIILLLMLECALLFYFMTDFVQKGMREQDGQWSHMLRLGFQCCEFNETMNANLAPPWSCCGVNGHHNNCTALDFYKEDCNITISSWWDAYQIAIYSGLVVGHLVLSCCSLMRRCGTAKVSS</sequence>
<keyword evidence="2 5" id="KW-0812">Transmembrane</keyword>
<dbReference type="InterPro" id="IPR018499">
    <property type="entry name" value="Tetraspanin/Peripherin"/>
</dbReference>
<evidence type="ECO:0000256" key="1">
    <source>
        <dbReference type="ARBA" id="ARBA00004141"/>
    </source>
</evidence>
<evidence type="ECO:0000256" key="2">
    <source>
        <dbReference type="ARBA" id="ARBA00022692"/>
    </source>
</evidence>